<dbReference type="PANTHER" id="PTHR47853:SF4">
    <property type="entry name" value="TFIIS N-TERMINAL DOMAIN-CONTAINING PROTEIN"/>
    <property type="match status" value="1"/>
</dbReference>
<proteinExistence type="predicted"/>
<evidence type="ECO:0008006" key="4">
    <source>
        <dbReference type="Google" id="ProtNLM"/>
    </source>
</evidence>
<reference evidence="2" key="1">
    <citation type="journal article" date="2018" name="DNA Res.">
        <title>Multiple hybrid de novo genome assembly of finger millet, an orphan allotetraploid crop.</title>
        <authorList>
            <person name="Hatakeyama M."/>
            <person name="Aluri S."/>
            <person name="Balachadran M.T."/>
            <person name="Sivarajan S.R."/>
            <person name="Patrignani A."/>
            <person name="Gruter S."/>
            <person name="Poveda L."/>
            <person name="Shimizu-Inatsugi R."/>
            <person name="Baeten J."/>
            <person name="Francoijs K.J."/>
            <person name="Nataraja K.N."/>
            <person name="Reddy Y.A.N."/>
            <person name="Phadnis S."/>
            <person name="Ravikumar R.L."/>
            <person name="Schlapbach R."/>
            <person name="Sreeman S.M."/>
            <person name="Shimizu K.K."/>
        </authorList>
    </citation>
    <scope>NUCLEOTIDE SEQUENCE</scope>
</reference>
<accession>A0AAV5CSF0</accession>
<evidence type="ECO:0000313" key="3">
    <source>
        <dbReference type="Proteomes" id="UP001054889"/>
    </source>
</evidence>
<dbReference type="Proteomes" id="UP001054889">
    <property type="component" value="Unassembled WGS sequence"/>
</dbReference>
<comment type="caution">
    <text evidence="2">The sequence shown here is derived from an EMBL/GenBank/DDBJ whole genome shotgun (WGS) entry which is preliminary data.</text>
</comment>
<name>A0AAV5CSF0_ELECO</name>
<gene>
    <name evidence="2" type="primary">ga17965</name>
    <name evidence="2" type="ORF">PR202_ga17965</name>
</gene>
<dbReference type="PANTHER" id="PTHR47853">
    <property type="entry name" value="EXPRESSED PROTEIN"/>
    <property type="match status" value="1"/>
</dbReference>
<protein>
    <recommendedName>
        <fullName evidence="4">TFIIS N-terminal domain-containing protein</fullName>
    </recommendedName>
</protein>
<feature type="region of interest" description="Disordered" evidence="1">
    <location>
        <begin position="137"/>
        <end position="173"/>
    </location>
</feature>
<dbReference type="EMBL" id="BQKI01000008">
    <property type="protein sequence ID" value="GJN00760.1"/>
    <property type="molecule type" value="Genomic_DNA"/>
</dbReference>
<keyword evidence="3" id="KW-1185">Reference proteome</keyword>
<feature type="region of interest" description="Disordered" evidence="1">
    <location>
        <begin position="234"/>
        <end position="268"/>
    </location>
</feature>
<organism evidence="2 3">
    <name type="scientific">Eleusine coracana subsp. coracana</name>
    <dbReference type="NCBI Taxonomy" id="191504"/>
    <lineage>
        <taxon>Eukaryota</taxon>
        <taxon>Viridiplantae</taxon>
        <taxon>Streptophyta</taxon>
        <taxon>Embryophyta</taxon>
        <taxon>Tracheophyta</taxon>
        <taxon>Spermatophyta</taxon>
        <taxon>Magnoliopsida</taxon>
        <taxon>Liliopsida</taxon>
        <taxon>Poales</taxon>
        <taxon>Poaceae</taxon>
        <taxon>PACMAD clade</taxon>
        <taxon>Chloridoideae</taxon>
        <taxon>Cynodonteae</taxon>
        <taxon>Eleusininae</taxon>
        <taxon>Eleusine</taxon>
    </lineage>
</organism>
<evidence type="ECO:0000313" key="2">
    <source>
        <dbReference type="EMBL" id="GJN00760.1"/>
    </source>
</evidence>
<evidence type="ECO:0000256" key="1">
    <source>
        <dbReference type="SAM" id="MobiDB-lite"/>
    </source>
</evidence>
<dbReference type="AlphaFoldDB" id="A0AAV5CSF0"/>
<reference evidence="2" key="2">
    <citation type="submission" date="2021-12" db="EMBL/GenBank/DDBJ databases">
        <title>Resequencing data analysis of finger millet.</title>
        <authorList>
            <person name="Hatakeyama M."/>
            <person name="Aluri S."/>
            <person name="Balachadran M.T."/>
            <person name="Sivarajan S.R."/>
            <person name="Poveda L."/>
            <person name="Shimizu-Inatsugi R."/>
            <person name="Schlapbach R."/>
            <person name="Sreeman S.M."/>
            <person name="Shimizu K.K."/>
        </authorList>
    </citation>
    <scope>NUCLEOTIDE SEQUENCE</scope>
</reference>
<sequence length="268" mass="28813">MAAARSSWTRFLASLDHIDAAIEAADPSVSRAEVRRLRAQIVETLRAAEEEEGIRAILDGVVEESLATLRSVPADAVARVLASSAADLAGAVGALTSRHGCSARVRGLARDVISGWKASVEGEIVRMTAAVAKLDALSPPPERSASSNVSDNLPLKRQGKIQQTRPPAKKTAPVVVAVGSGRAKASEVSTLLPKKTGLNPEERMEATKRKLHEGYREAADAKRQRKIKVVKAPKMLEQQMRQGKMHPVSRERSRDGFGAVRRSLLPSL</sequence>